<proteinExistence type="predicted"/>
<dbReference type="KEGG" id="sual:KDD17_07870"/>
<keyword evidence="3" id="KW-1185">Reference proteome</keyword>
<dbReference type="Proteomes" id="UP000683291">
    <property type="component" value="Chromosome 1"/>
</dbReference>
<dbReference type="RefSeq" id="WP_212706033.1">
    <property type="nucleotide sequence ID" value="NZ_CP073581.1"/>
</dbReference>
<dbReference type="InterPro" id="IPR011330">
    <property type="entry name" value="Glyco_hydro/deAcase_b/a-brl"/>
</dbReference>
<feature type="compositionally biased region" description="Low complexity" evidence="1">
    <location>
        <begin position="35"/>
        <end position="62"/>
    </location>
</feature>
<dbReference type="Gene3D" id="3.20.20.370">
    <property type="entry name" value="Glycoside hydrolase/deacetylase"/>
    <property type="match status" value="1"/>
</dbReference>
<sequence length="565" mass="57465">MAHSVLSGIGLGAVFSLALAGAVSLLVPITPQTPPQTGGAEGVAPAAVPPGEAAPRPVAEAPRPLPAQPQVSLRAPVEPAAEPPEEPAAAAQPPVVGTAVPAPVTGAPTTDQTSPTAPTPEVAPARTAAAPRPDVQQSVEAAPVIPARPAVPQTGPAGDLTQPRPLPDGVIARSEGDAPVLPNPQALAPMLPDGTPDPDISTETAALPEADAGEESFVLVPQIPAPEEDAPAATAEAETAQPPNDTPETAQTAEAPQQPDTEQPDTAQTETDEPETVETAQTVLPRVIPAPGSAGVAQRDGDRPRIGRPATTLIAPDPADTGAAPAVADVVQDPATLPPIQRFAAEFANPDDKPLMSIVLIDDGAPQDADDIGLPALASFPYPITLAIDADLPDAPQRMARYRAEGFEVLAMVDLPPGARPTDAEVSLGVALAALPEVVGVLDGTGAGLQSSREVADQVTAILKSEGLGLVAQGKGLDTMPKLAVKEGVPAAPVFRDFDSEGQDARVIRRFLDQAAFKAGQENGVVTLGRLRPETIKALLVWGLADRAGRVALAPVSALLRARVE</sequence>
<feature type="compositionally biased region" description="Polar residues" evidence="1">
    <location>
        <begin position="246"/>
        <end position="269"/>
    </location>
</feature>
<feature type="region of interest" description="Disordered" evidence="1">
    <location>
        <begin position="35"/>
        <end position="304"/>
    </location>
</feature>
<gene>
    <name evidence="2" type="ORF">KDD17_07870</name>
</gene>
<feature type="compositionally biased region" description="Low complexity" evidence="1">
    <location>
        <begin position="87"/>
        <end position="152"/>
    </location>
</feature>
<evidence type="ECO:0000313" key="3">
    <source>
        <dbReference type="Proteomes" id="UP000683291"/>
    </source>
</evidence>
<dbReference type="SUPFAM" id="SSF88713">
    <property type="entry name" value="Glycoside hydrolase/deacetylase"/>
    <property type="match status" value="1"/>
</dbReference>
<dbReference type="AlphaFoldDB" id="A0A975PNZ6"/>
<dbReference type="Pfam" id="PF04748">
    <property type="entry name" value="Polysacc_deac_2"/>
    <property type="match status" value="1"/>
</dbReference>
<evidence type="ECO:0000313" key="2">
    <source>
        <dbReference type="EMBL" id="QUJ77840.1"/>
    </source>
</evidence>
<dbReference type="EMBL" id="CP073581">
    <property type="protein sequence ID" value="QUJ77840.1"/>
    <property type="molecule type" value="Genomic_DNA"/>
</dbReference>
<protein>
    <submittedName>
        <fullName evidence="2">Divergent polysaccharide deacetylase family protein</fullName>
    </submittedName>
</protein>
<dbReference type="GO" id="GO:0005975">
    <property type="term" value="P:carbohydrate metabolic process"/>
    <property type="evidence" value="ECO:0007669"/>
    <property type="project" value="InterPro"/>
</dbReference>
<dbReference type="CDD" id="cd10936">
    <property type="entry name" value="CE4_DAC2"/>
    <property type="match status" value="1"/>
</dbReference>
<accession>A0A975PNZ6</accession>
<organism evidence="2 3">
    <name type="scientific">Sulfitobacter albidus</name>
    <dbReference type="NCBI Taxonomy" id="2829501"/>
    <lineage>
        <taxon>Bacteria</taxon>
        <taxon>Pseudomonadati</taxon>
        <taxon>Pseudomonadota</taxon>
        <taxon>Alphaproteobacteria</taxon>
        <taxon>Rhodobacterales</taxon>
        <taxon>Roseobacteraceae</taxon>
        <taxon>Sulfitobacter</taxon>
    </lineage>
</organism>
<dbReference type="InterPro" id="IPR006837">
    <property type="entry name" value="Divergent_DAC"/>
</dbReference>
<reference evidence="2" key="1">
    <citation type="submission" date="2021-04" db="EMBL/GenBank/DDBJ databases">
        <title>Complete genome sequence for Sulfitobacter sp. strain JK7-1.</title>
        <authorList>
            <person name="Park S.-J."/>
        </authorList>
    </citation>
    <scope>NUCLEOTIDE SEQUENCE</scope>
    <source>
        <strain evidence="2">JK7-1</strain>
    </source>
</reference>
<name>A0A975PNZ6_9RHOB</name>
<evidence type="ECO:0000256" key="1">
    <source>
        <dbReference type="SAM" id="MobiDB-lite"/>
    </source>
</evidence>
<feature type="compositionally biased region" description="Low complexity" evidence="1">
    <location>
        <begin position="231"/>
        <end position="243"/>
    </location>
</feature>